<dbReference type="PANTHER" id="PTHR44329">
    <property type="entry name" value="SERINE/THREONINE-PROTEIN KINASE TNNI3K-RELATED"/>
    <property type="match status" value="1"/>
</dbReference>
<comment type="caution">
    <text evidence="3">The sequence shown here is derived from an EMBL/GenBank/DDBJ whole genome shotgun (WGS) entry which is preliminary data.</text>
</comment>
<feature type="compositionally biased region" description="Basic and acidic residues" evidence="1">
    <location>
        <begin position="119"/>
        <end position="130"/>
    </location>
</feature>
<dbReference type="PROSITE" id="PS50011">
    <property type="entry name" value="PROTEIN_KINASE_DOM"/>
    <property type="match status" value="1"/>
</dbReference>
<evidence type="ECO:0000313" key="4">
    <source>
        <dbReference type="Proteomes" id="UP000019478"/>
    </source>
</evidence>
<reference evidence="3 4" key="1">
    <citation type="submission" date="2013-03" db="EMBL/GenBank/DDBJ databases">
        <title>The Genome Sequence of Capronia epimyces CBS 606.96.</title>
        <authorList>
            <consortium name="The Broad Institute Genomics Platform"/>
            <person name="Cuomo C."/>
            <person name="de Hoog S."/>
            <person name="Gorbushina A."/>
            <person name="Walker B."/>
            <person name="Young S.K."/>
            <person name="Zeng Q."/>
            <person name="Gargeya S."/>
            <person name="Fitzgerald M."/>
            <person name="Haas B."/>
            <person name="Abouelleil A."/>
            <person name="Allen A.W."/>
            <person name="Alvarado L."/>
            <person name="Arachchi H.M."/>
            <person name="Berlin A.M."/>
            <person name="Chapman S.B."/>
            <person name="Gainer-Dewar J."/>
            <person name="Goldberg J."/>
            <person name="Griggs A."/>
            <person name="Gujja S."/>
            <person name="Hansen M."/>
            <person name="Howarth C."/>
            <person name="Imamovic A."/>
            <person name="Ireland A."/>
            <person name="Larimer J."/>
            <person name="McCowan C."/>
            <person name="Murphy C."/>
            <person name="Pearson M."/>
            <person name="Poon T.W."/>
            <person name="Priest M."/>
            <person name="Roberts A."/>
            <person name="Saif S."/>
            <person name="Shea T."/>
            <person name="Sisk P."/>
            <person name="Sykes S."/>
            <person name="Wortman J."/>
            <person name="Nusbaum C."/>
            <person name="Birren B."/>
        </authorList>
    </citation>
    <scope>NUCLEOTIDE SEQUENCE [LARGE SCALE GENOMIC DNA]</scope>
    <source>
        <strain evidence="3 4">CBS 606.96</strain>
    </source>
</reference>
<name>W9XP48_9EURO</name>
<dbReference type="Proteomes" id="UP000019478">
    <property type="component" value="Unassembled WGS sequence"/>
</dbReference>
<feature type="region of interest" description="Disordered" evidence="1">
    <location>
        <begin position="119"/>
        <end position="139"/>
    </location>
</feature>
<sequence length="290" mass="33285">MAFLYLDGSPVCDEILNMAGFGMVIRRGEFAIKIPRLREGVDDSEDEIARLRIRLRGVLSDLKEIDMREFIIEQIYREKWIFQTLSDCEGVVPCFDLDSPDVSICMRYMGKGSLRSYLESEKENENDNHNHNPNHSHNHRLDQHTRVRWLKSMAHTLSNLHRRRVIVTNLRSDNFLIDDTMSIYLANFGECSVMPLTWDMSTPNLDGEGVATDIGQFGAVMFEVITGHHCTFDMMQESKESWDLFSWPPRDSLPSTEGVWLGHIIEKCWTQGEGFFASADDLVAALEQAC</sequence>
<keyword evidence="3" id="KW-0418">Kinase</keyword>
<dbReference type="AlphaFoldDB" id="W9XP48"/>
<dbReference type="OrthoDB" id="4115689at2759"/>
<feature type="domain" description="Protein kinase" evidence="2">
    <location>
        <begin position="10"/>
        <end position="290"/>
    </location>
</feature>
<proteinExistence type="predicted"/>
<dbReference type="InterPro" id="IPR000719">
    <property type="entry name" value="Prot_kinase_dom"/>
</dbReference>
<organism evidence="3 4">
    <name type="scientific">Capronia epimyces CBS 606.96</name>
    <dbReference type="NCBI Taxonomy" id="1182542"/>
    <lineage>
        <taxon>Eukaryota</taxon>
        <taxon>Fungi</taxon>
        <taxon>Dikarya</taxon>
        <taxon>Ascomycota</taxon>
        <taxon>Pezizomycotina</taxon>
        <taxon>Eurotiomycetes</taxon>
        <taxon>Chaetothyriomycetidae</taxon>
        <taxon>Chaetothyriales</taxon>
        <taxon>Herpotrichiellaceae</taxon>
        <taxon>Capronia</taxon>
    </lineage>
</organism>
<dbReference type="InterPro" id="IPR051681">
    <property type="entry name" value="Ser/Thr_Kinases-Pseudokinases"/>
</dbReference>
<keyword evidence="3" id="KW-0808">Transferase</keyword>
<dbReference type="InterPro" id="IPR001245">
    <property type="entry name" value="Ser-Thr/Tyr_kinase_cat_dom"/>
</dbReference>
<dbReference type="Pfam" id="PF07714">
    <property type="entry name" value="PK_Tyr_Ser-Thr"/>
    <property type="match status" value="1"/>
</dbReference>
<evidence type="ECO:0000313" key="3">
    <source>
        <dbReference type="EMBL" id="EXJ82317.1"/>
    </source>
</evidence>
<dbReference type="GeneID" id="19170240"/>
<dbReference type="RefSeq" id="XP_007734440.1">
    <property type="nucleotide sequence ID" value="XM_007736250.1"/>
</dbReference>
<accession>W9XP48</accession>
<gene>
    <name evidence="3" type="ORF">A1O3_06130</name>
</gene>
<keyword evidence="4" id="KW-1185">Reference proteome</keyword>
<dbReference type="GO" id="GO:0005524">
    <property type="term" value="F:ATP binding"/>
    <property type="evidence" value="ECO:0007669"/>
    <property type="project" value="InterPro"/>
</dbReference>
<dbReference type="Gene3D" id="1.10.510.10">
    <property type="entry name" value="Transferase(Phosphotransferase) domain 1"/>
    <property type="match status" value="1"/>
</dbReference>
<evidence type="ECO:0000259" key="2">
    <source>
        <dbReference type="PROSITE" id="PS50011"/>
    </source>
</evidence>
<keyword evidence="3" id="KW-0723">Serine/threonine-protein kinase</keyword>
<evidence type="ECO:0000256" key="1">
    <source>
        <dbReference type="SAM" id="MobiDB-lite"/>
    </source>
</evidence>
<dbReference type="InterPro" id="IPR011009">
    <property type="entry name" value="Kinase-like_dom_sf"/>
</dbReference>
<dbReference type="eggNOG" id="KOG0192">
    <property type="taxonomic scope" value="Eukaryota"/>
</dbReference>
<dbReference type="SUPFAM" id="SSF56112">
    <property type="entry name" value="Protein kinase-like (PK-like)"/>
    <property type="match status" value="1"/>
</dbReference>
<dbReference type="HOGENOM" id="CLU_000288_31_7_1"/>
<dbReference type="STRING" id="1182542.W9XP48"/>
<protein>
    <submittedName>
        <fullName evidence="3">Serine/threonine protein kinase</fullName>
    </submittedName>
</protein>
<dbReference type="GO" id="GO:0004674">
    <property type="term" value="F:protein serine/threonine kinase activity"/>
    <property type="evidence" value="ECO:0007669"/>
    <property type="project" value="UniProtKB-KW"/>
</dbReference>
<dbReference type="EMBL" id="AMGY01000005">
    <property type="protein sequence ID" value="EXJ82317.1"/>
    <property type="molecule type" value="Genomic_DNA"/>
</dbReference>